<feature type="transmembrane region" description="Helical" evidence="2">
    <location>
        <begin position="164"/>
        <end position="185"/>
    </location>
</feature>
<feature type="transmembrane region" description="Helical" evidence="2">
    <location>
        <begin position="100"/>
        <end position="122"/>
    </location>
</feature>
<dbReference type="Proteomes" id="UP000078113">
    <property type="component" value="Unassembled WGS sequence"/>
</dbReference>
<evidence type="ECO:0000256" key="2">
    <source>
        <dbReference type="SAM" id="Phobius"/>
    </source>
</evidence>
<proteinExistence type="predicted"/>
<protein>
    <submittedName>
        <fullName evidence="3">Uncharacterized protein</fullName>
    </submittedName>
</protein>
<keyword evidence="2" id="KW-1133">Transmembrane helix</keyword>
<evidence type="ECO:0000313" key="3">
    <source>
        <dbReference type="EMBL" id="KAE8271099.1"/>
    </source>
</evidence>
<keyword evidence="2" id="KW-0812">Transmembrane</keyword>
<keyword evidence="4" id="KW-1185">Reference proteome</keyword>
<comment type="caution">
    <text evidence="3">The sequence shown here is derived from an EMBL/GenBank/DDBJ whole genome shotgun (WGS) entry which is preliminary data.</text>
</comment>
<feature type="transmembrane region" description="Helical" evidence="2">
    <location>
        <begin position="43"/>
        <end position="65"/>
    </location>
</feature>
<name>A0A8X7ND68_9BASI</name>
<feature type="region of interest" description="Disordered" evidence="1">
    <location>
        <begin position="70"/>
        <end position="97"/>
    </location>
</feature>
<dbReference type="EMBL" id="LWDG02000027">
    <property type="protein sequence ID" value="KAE8271099.1"/>
    <property type="molecule type" value="Genomic_DNA"/>
</dbReference>
<reference evidence="3" key="1">
    <citation type="submission" date="2016-04" db="EMBL/GenBank/DDBJ databases">
        <authorList>
            <person name="Nguyen H.D."/>
            <person name="Samba Siva P."/>
            <person name="Cullis J."/>
            <person name="Levesque C.A."/>
            <person name="Hambleton S."/>
        </authorList>
    </citation>
    <scope>NUCLEOTIDE SEQUENCE</scope>
    <source>
        <strain evidence="3">DAOMC 236422</strain>
    </source>
</reference>
<keyword evidence="2" id="KW-0472">Membrane</keyword>
<sequence>MLATSVVAETSRVAHNHVQQKDSLSGRATTTHAAINERTVADLAIAAGGALTSLGFFAVTGQYYMKTYGKRSEGQKGGMSTKEPPQPPSKMDSTKRADPYPVILGGICVILSGAGLAANSLAHVKLLNTFGSPKKQTRSDLINLQERGKLDAVDPNTLGKGLELLAASVAMLSIPLTFANIMAIGKKPNIPAKDSSPKH</sequence>
<organism evidence="3 4">
    <name type="scientific">Tilletia walkeri</name>
    <dbReference type="NCBI Taxonomy" id="117179"/>
    <lineage>
        <taxon>Eukaryota</taxon>
        <taxon>Fungi</taxon>
        <taxon>Dikarya</taxon>
        <taxon>Basidiomycota</taxon>
        <taxon>Ustilaginomycotina</taxon>
        <taxon>Exobasidiomycetes</taxon>
        <taxon>Tilletiales</taxon>
        <taxon>Tilletiaceae</taxon>
        <taxon>Tilletia</taxon>
    </lineage>
</organism>
<reference evidence="3" key="2">
    <citation type="journal article" date="2019" name="IMA Fungus">
        <title>Genome sequencing and comparison of five Tilletia species to identify candidate genes for the detection of regulated species infecting wheat.</title>
        <authorList>
            <person name="Nguyen H.D.T."/>
            <person name="Sultana T."/>
            <person name="Kesanakurti P."/>
            <person name="Hambleton S."/>
        </authorList>
    </citation>
    <scope>NUCLEOTIDE SEQUENCE</scope>
    <source>
        <strain evidence="3">DAOMC 236422</strain>
    </source>
</reference>
<feature type="region of interest" description="Disordered" evidence="1">
    <location>
        <begin position="9"/>
        <end position="28"/>
    </location>
</feature>
<evidence type="ECO:0000256" key="1">
    <source>
        <dbReference type="SAM" id="MobiDB-lite"/>
    </source>
</evidence>
<gene>
    <name evidence="3" type="ORF">A4X09_0g1225</name>
</gene>
<dbReference type="AlphaFoldDB" id="A0A8X7ND68"/>
<accession>A0A8X7ND68</accession>
<evidence type="ECO:0000313" key="4">
    <source>
        <dbReference type="Proteomes" id="UP000078113"/>
    </source>
</evidence>